<organism evidence="3 4">
    <name type="scientific">Solirubrobacter deserti</name>
    <dbReference type="NCBI Taxonomy" id="2282478"/>
    <lineage>
        <taxon>Bacteria</taxon>
        <taxon>Bacillati</taxon>
        <taxon>Actinomycetota</taxon>
        <taxon>Thermoleophilia</taxon>
        <taxon>Solirubrobacterales</taxon>
        <taxon>Solirubrobacteraceae</taxon>
        <taxon>Solirubrobacter</taxon>
    </lineage>
</organism>
<feature type="non-terminal residue" evidence="3">
    <location>
        <position position="1"/>
    </location>
</feature>
<proteinExistence type="predicted"/>
<evidence type="ECO:0000313" key="3">
    <source>
        <dbReference type="EMBL" id="MDA0141070.1"/>
    </source>
</evidence>
<dbReference type="EMBL" id="JAPCID010000050">
    <property type="protein sequence ID" value="MDA0141070.1"/>
    <property type="molecule type" value="Genomic_DNA"/>
</dbReference>
<keyword evidence="4" id="KW-1185">Reference proteome</keyword>
<feature type="chain" id="PRO_5046389680" evidence="2">
    <location>
        <begin position="17"/>
        <end position="256"/>
    </location>
</feature>
<sequence length="256" mass="28164">AVAAAGLAAAAVVAIAALPGADHAPAPVASLAERAFAATAPKPDFITYTETTTVQTGDNPRLESYDKLRQWQYRDRMHNFMETRQPRGEWVYEHDQNGGTFRTLINSDQRGQELQVTRKTDPGWNQEELEHGFKVGVTTLVDRFREAIRGAQELGMTTFNGKAARAYRVPEGTGGRRLPGDTTYYVDPENAMPLGSVIKLTMHEPKVVDGKPVNGEPTGSLTITTTVDRYEQLEATPENLAKLDAPNIDAAQREQR</sequence>
<reference evidence="3" key="1">
    <citation type="submission" date="2022-10" db="EMBL/GenBank/DDBJ databases">
        <title>The WGS of Solirubrobacter sp. CPCC 204708.</title>
        <authorList>
            <person name="Jiang Z."/>
        </authorList>
    </citation>
    <scope>NUCLEOTIDE SEQUENCE</scope>
    <source>
        <strain evidence="3">CPCC 204708</strain>
    </source>
</reference>
<accession>A0ABT4RS54</accession>
<dbReference type="RefSeq" id="WP_270006714.1">
    <property type="nucleotide sequence ID" value="NZ_JAPCID010000050.1"/>
</dbReference>
<feature type="signal peptide" evidence="2">
    <location>
        <begin position="1"/>
        <end position="16"/>
    </location>
</feature>
<protein>
    <submittedName>
        <fullName evidence="3">Uncharacterized protein</fullName>
    </submittedName>
</protein>
<name>A0ABT4RS54_9ACTN</name>
<dbReference type="Proteomes" id="UP001147700">
    <property type="component" value="Unassembled WGS sequence"/>
</dbReference>
<gene>
    <name evidence="3" type="ORF">OJ962_26470</name>
</gene>
<feature type="region of interest" description="Disordered" evidence="1">
    <location>
        <begin position="236"/>
        <end position="256"/>
    </location>
</feature>
<evidence type="ECO:0000313" key="4">
    <source>
        <dbReference type="Proteomes" id="UP001147700"/>
    </source>
</evidence>
<comment type="caution">
    <text evidence="3">The sequence shown here is derived from an EMBL/GenBank/DDBJ whole genome shotgun (WGS) entry which is preliminary data.</text>
</comment>
<evidence type="ECO:0000256" key="1">
    <source>
        <dbReference type="SAM" id="MobiDB-lite"/>
    </source>
</evidence>
<keyword evidence="2" id="KW-0732">Signal</keyword>
<evidence type="ECO:0000256" key="2">
    <source>
        <dbReference type="SAM" id="SignalP"/>
    </source>
</evidence>